<dbReference type="Proteomes" id="UP000279833">
    <property type="component" value="Unassembled WGS sequence"/>
</dbReference>
<feature type="coiled-coil region" evidence="1">
    <location>
        <begin position="161"/>
        <end position="262"/>
    </location>
</feature>
<sequence>MDWLGGLSSIKGQLTNITKDLLAEGTREINADPESELSIARSRICELESVVETQKTEINSLRCRNEELVVQLESLQLRLDHTKELFIQQLREKDNLIFKLQAEVSNERGEPEGQPEASLGTTSCLIDNSATKSGLTQYPDLASEDHQVPSTVSHSDGTVTWEELKNEVVQLRAELTKWKKVAKKKEKSSDNTSSHQLLNIELENKIEQLKRQISDLHETHRNEIAAVQESHSDHLSNLVEQLKETETEVIKLQKQVDEFQDRSSCVVNLNQTDLGNITFKSTFKTDKSVCTDVSDLTMFVESQENSKKSRPGKKKKKKPSRLHLYFSQYLFRLFS</sequence>
<evidence type="ECO:0000313" key="2">
    <source>
        <dbReference type="EMBL" id="VDP55604.1"/>
    </source>
</evidence>
<organism evidence="4">
    <name type="scientific">Schistosoma curassoni</name>
    <dbReference type="NCBI Taxonomy" id="6186"/>
    <lineage>
        <taxon>Eukaryota</taxon>
        <taxon>Metazoa</taxon>
        <taxon>Spiralia</taxon>
        <taxon>Lophotrochozoa</taxon>
        <taxon>Platyhelminthes</taxon>
        <taxon>Trematoda</taxon>
        <taxon>Digenea</taxon>
        <taxon>Strigeidida</taxon>
        <taxon>Schistosomatoidea</taxon>
        <taxon>Schistosomatidae</taxon>
        <taxon>Schistosoma</taxon>
    </lineage>
</organism>
<keyword evidence="1" id="KW-0175">Coiled coil</keyword>
<dbReference type="AlphaFoldDB" id="A0A183KGN9"/>
<gene>
    <name evidence="2" type="ORF">SCUD_LOCUS14188</name>
</gene>
<keyword evidence="3" id="KW-1185">Reference proteome</keyword>
<feature type="coiled-coil region" evidence="1">
    <location>
        <begin position="51"/>
        <end position="85"/>
    </location>
</feature>
<dbReference type="WBParaSite" id="SCUD_0001419101-mRNA-1">
    <property type="protein sequence ID" value="SCUD_0001419101-mRNA-1"/>
    <property type="gene ID" value="SCUD_0001419101"/>
</dbReference>
<dbReference type="EMBL" id="UZAK01036491">
    <property type="protein sequence ID" value="VDP55604.1"/>
    <property type="molecule type" value="Genomic_DNA"/>
</dbReference>
<accession>A0A183KGN9</accession>
<name>A0A183KGN9_9TREM</name>
<protein>
    <submittedName>
        <fullName evidence="4">Thyroid receptor-interacting protein 11</fullName>
    </submittedName>
</protein>
<dbReference type="STRING" id="6186.A0A183KGN9"/>
<evidence type="ECO:0000313" key="3">
    <source>
        <dbReference type="Proteomes" id="UP000279833"/>
    </source>
</evidence>
<reference evidence="2 3" key="2">
    <citation type="submission" date="2018-11" db="EMBL/GenBank/DDBJ databases">
        <authorList>
            <consortium name="Pathogen Informatics"/>
        </authorList>
    </citation>
    <scope>NUCLEOTIDE SEQUENCE [LARGE SCALE GENOMIC DNA]</scope>
    <source>
        <strain evidence="2">Dakar</strain>
        <strain evidence="3">Dakar, Senegal</strain>
    </source>
</reference>
<proteinExistence type="predicted"/>
<reference evidence="4" key="1">
    <citation type="submission" date="2016-06" db="UniProtKB">
        <authorList>
            <consortium name="WormBaseParasite"/>
        </authorList>
    </citation>
    <scope>IDENTIFICATION</scope>
</reference>
<evidence type="ECO:0000256" key="1">
    <source>
        <dbReference type="SAM" id="Coils"/>
    </source>
</evidence>
<evidence type="ECO:0000313" key="4">
    <source>
        <dbReference type="WBParaSite" id="SCUD_0001419101-mRNA-1"/>
    </source>
</evidence>